<dbReference type="Gene3D" id="3.30.70.100">
    <property type="match status" value="1"/>
</dbReference>
<dbReference type="Pfam" id="PF04940">
    <property type="entry name" value="BLUF"/>
    <property type="match status" value="1"/>
</dbReference>
<organism evidence="2">
    <name type="scientific">marine sediment metagenome</name>
    <dbReference type="NCBI Taxonomy" id="412755"/>
    <lineage>
        <taxon>unclassified sequences</taxon>
        <taxon>metagenomes</taxon>
        <taxon>ecological metagenomes</taxon>
    </lineage>
</organism>
<gene>
    <name evidence="2" type="ORF">LCGC14_3133760</name>
</gene>
<dbReference type="GO" id="GO:0071949">
    <property type="term" value="F:FAD binding"/>
    <property type="evidence" value="ECO:0007669"/>
    <property type="project" value="InterPro"/>
</dbReference>
<protein>
    <recommendedName>
        <fullName evidence="1">BLUF domain-containing protein</fullName>
    </recommendedName>
</protein>
<dbReference type="EMBL" id="LAZR01068475">
    <property type="protein sequence ID" value="KKK49567.1"/>
    <property type="molecule type" value="Genomic_DNA"/>
</dbReference>
<dbReference type="AlphaFoldDB" id="A0A0F8VYY0"/>
<sequence>MYTLTYESVEAYDLTTDELKLLFETSNKKNIKENITGCLVYYHGRFIQLLEGDFENIIRLYDRIKVDERHTEVHLFSDDTISERAFPEWVMAYFPLDRNLIAENELQKFQSNLSVLSDLMAVDNLTARLFWRRVKFNVEQP</sequence>
<name>A0A0F8VYY0_9ZZZZ</name>
<dbReference type="InterPro" id="IPR007024">
    <property type="entry name" value="BLUF_domain"/>
</dbReference>
<dbReference type="SUPFAM" id="SSF54975">
    <property type="entry name" value="Acylphosphatase/BLUF domain-like"/>
    <property type="match status" value="1"/>
</dbReference>
<accession>A0A0F8VYY0</accession>
<proteinExistence type="predicted"/>
<comment type="caution">
    <text evidence="2">The sequence shown here is derived from an EMBL/GenBank/DDBJ whole genome shotgun (WGS) entry which is preliminary data.</text>
</comment>
<dbReference type="InterPro" id="IPR036046">
    <property type="entry name" value="Acylphosphatase-like_dom_sf"/>
</dbReference>
<feature type="domain" description="BLUF" evidence="1">
    <location>
        <begin position="1"/>
        <end position="92"/>
    </location>
</feature>
<evidence type="ECO:0000313" key="2">
    <source>
        <dbReference type="EMBL" id="KKK49567.1"/>
    </source>
</evidence>
<evidence type="ECO:0000259" key="1">
    <source>
        <dbReference type="PROSITE" id="PS50925"/>
    </source>
</evidence>
<dbReference type="SMART" id="SM01034">
    <property type="entry name" value="BLUF"/>
    <property type="match status" value="1"/>
</dbReference>
<dbReference type="GO" id="GO:0009882">
    <property type="term" value="F:blue light photoreceptor activity"/>
    <property type="evidence" value="ECO:0007669"/>
    <property type="project" value="InterPro"/>
</dbReference>
<reference evidence="2" key="1">
    <citation type="journal article" date="2015" name="Nature">
        <title>Complex archaea that bridge the gap between prokaryotes and eukaryotes.</title>
        <authorList>
            <person name="Spang A."/>
            <person name="Saw J.H."/>
            <person name="Jorgensen S.L."/>
            <person name="Zaremba-Niedzwiedzka K."/>
            <person name="Martijn J."/>
            <person name="Lind A.E."/>
            <person name="van Eijk R."/>
            <person name="Schleper C."/>
            <person name="Guy L."/>
            <person name="Ettema T.J."/>
        </authorList>
    </citation>
    <scope>NUCLEOTIDE SEQUENCE</scope>
</reference>
<dbReference type="PROSITE" id="PS50925">
    <property type="entry name" value="BLUF"/>
    <property type="match status" value="1"/>
</dbReference>